<dbReference type="RefSeq" id="WP_071894379.1">
    <property type="nucleotide sequence ID" value="NZ_CP018135.1"/>
</dbReference>
<evidence type="ECO:0000313" key="8">
    <source>
        <dbReference type="Proteomes" id="UP000183530"/>
    </source>
</evidence>
<dbReference type="InterPro" id="IPR001204">
    <property type="entry name" value="Phos_transporter"/>
</dbReference>
<sequence length="338" mass="35908">MTILLIVVIVAACGYSWLNGFHDASNSIAASVKTHALTPRVALVLVSVCTAFGTIAGGLMGSRLITRAPEFPHGIDGLATLLCALIAAGLWSLWTWWRKVPTSSTQALLAGILGALTASVVTGHYNPEDLIPYALLGIVAPLVLTPIASVLLATIVFVPVSWLMRHRTDNEASATGRIVQSITTALLAFAHGMQDGQRNALTIVIALSIAGHASRNDFVLWVQVLVALLMAFGILCGGWRITHTLSSKLSRITPIVGATSHASSALLLYIGSFALHMPISSTQSVTSAIVGTSLINRRAYVQWPTVLRIARYWLATPVICTLASLILFLAVSPLLPKH</sequence>
<dbReference type="Pfam" id="PF01384">
    <property type="entry name" value="PHO4"/>
    <property type="match status" value="1"/>
</dbReference>
<dbReference type="EMBL" id="CP018135">
    <property type="protein sequence ID" value="APF40902.1"/>
    <property type="molecule type" value="Genomic_DNA"/>
</dbReference>
<protein>
    <recommendedName>
        <fullName evidence="9">Inorganic phosphate transporter</fullName>
    </recommendedName>
</protein>
<evidence type="ECO:0000256" key="5">
    <source>
        <dbReference type="ARBA" id="ARBA00023136"/>
    </source>
</evidence>
<feature type="transmembrane region" description="Helical" evidence="6">
    <location>
        <begin position="41"/>
        <end position="65"/>
    </location>
</feature>
<comment type="subcellular location">
    <subcellularLocation>
        <location evidence="1">Membrane</location>
        <topology evidence="1">Multi-pass membrane protein</topology>
    </subcellularLocation>
</comment>
<feature type="transmembrane region" description="Helical" evidence="6">
    <location>
        <begin position="77"/>
        <end position="97"/>
    </location>
</feature>
<feature type="transmembrane region" description="Helical" evidence="6">
    <location>
        <begin position="103"/>
        <end position="121"/>
    </location>
</feature>
<evidence type="ECO:0000313" key="7">
    <source>
        <dbReference type="EMBL" id="APF40902.1"/>
    </source>
</evidence>
<keyword evidence="5 6" id="KW-0472">Membrane</keyword>
<dbReference type="GO" id="GO:0016020">
    <property type="term" value="C:membrane"/>
    <property type="evidence" value="ECO:0007669"/>
    <property type="project" value="UniProtKB-SubCell"/>
</dbReference>
<accession>A0A1L2ZPG6</accession>
<feature type="transmembrane region" description="Helical" evidence="6">
    <location>
        <begin position="218"/>
        <end position="240"/>
    </location>
</feature>
<reference evidence="7 8" key="1">
    <citation type="submission" date="2016-11" db="EMBL/GenBank/DDBJ databases">
        <title>Genome sequencing of Zhihengliuella aestuarii B18 antagonistic to Plasmodiophora brassicae.</title>
        <authorList>
            <person name="Luo Y."/>
        </authorList>
    </citation>
    <scope>NUCLEOTIDE SEQUENCE [LARGE SCALE GENOMIC DNA]</scope>
    <source>
        <strain evidence="7 8">B18</strain>
    </source>
</reference>
<feature type="transmembrane region" description="Helical" evidence="6">
    <location>
        <begin position="312"/>
        <end position="335"/>
    </location>
</feature>
<gene>
    <name evidence="7" type="ORF">BHE16_07620</name>
</gene>
<keyword evidence="4 6" id="KW-1133">Transmembrane helix</keyword>
<name>A0A1L2ZPG6_9MICC</name>
<keyword evidence="2" id="KW-0813">Transport</keyword>
<dbReference type="AlphaFoldDB" id="A0A1L2ZPG6"/>
<evidence type="ECO:0000256" key="3">
    <source>
        <dbReference type="ARBA" id="ARBA00022692"/>
    </source>
</evidence>
<keyword evidence="3 6" id="KW-0812">Transmembrane</keyword>
<proteinExistence type="predicted"/>
<evidence type="ECO:0000256" key="2">
    <source>
        <dbReference type="ARBA" id="ARBA00022448"/>
    </source>
</evidence>
<dbReference type="KEGG" id="nae:BHE16_07620"/>
<evidence type="ECO:0000256" key="1">
    <source>
        <dbReference type="ARBA" id="ARBA00004141"/>
    </source>
</evidence>
<keyword evidence="8" id="KW-1185">Reference proteome</keyword>
<organism evidence="7 8">
    <name type="scientific">Neomicrococcus aestuarii</name>
    <dbReference type="NCBI Taxonomy" id="556325"/>
    <lineage>
        <taxon>Bacteria</taxon>
        <taxon>Bacillati</taxon>
        <taxon>Actinomycetota</taxon>
        <taxon>Actinomycetes</taxon>
        <taxon>Micrococcales</taxon>
        <taxon>Micrococcaceae</taxon>
        <taxon>Neomicrococcus</taxon>
    </lineage>
</organism>
<dbReference type="GO" id="GO:0035435">
    <property type="term" value="P:phosphate ion transmembrane transport"/>
    <property type="evidence" value="ECO:0007669"/>
    <property type="project" value="TreeGrafter"/>
</dbReference>
<dbReference type="GO" id="GO:0005315">
    <property type="term" value="F:phosphate transmembrane transporter activity"/>
    <property type="evidence" value="ECO:0007669"/>
    <property type="project" value="InterPro"/>
</dbReference>
<dbReference type="STRING" id="556325.BHE16_07620"/>
<feature type="transmembrane region" description="Helical" evidence="6">
    <location>
        <begin position="133"/>
        <end position="158"/>
    </location>
</feature>
<evidence type="ECO:0000256" key="6">
    <source>
        <dbReference type="SAM" id="Phobius"/>
    </source>
</evidence>
<dbReference type="PANTHER" id="PTHR11101:SF80">
    <property type="entry name" value="PHOSPHATE TRANSPORTER"/>
    <property type="match status" value="1"/>
</dbReference>
<dbReference type="PANTHER" id="PTHR11101">
    <property type="entry name" value="PHOSPHATE TRANSPORTER"/>
    <property type="match status" value="1"/>
</dbReference>
<evidence type="ECO:0000256" key="4">
    <source>
        <dbReference type="ARBA" id="ARBA00022989"/>
    </source>
</evidence>
<evidence type="ECO:0008006" key="9">
    <source>
        <dbReference type="Google" id="ProtNLM"/>
    </source>
</evidence>
<dbReference type="Proteomes" id="UP000183530">
    <property type="component" value="Chromosome"/>
</dbReference>